<feature type="compositionally biased region" description="Basic residues" evidence="1">
    <location>
        <begin position="561"/>
        <end position="571"/>
    </location>
</feature>
<feature type="region of interest" description="Disordered" evidence="1">
    <location>
        <begin position="526"/>
        <end position="571"/>
    </location>
</feature>
<name>A0A4D9CR01_9STRA</name>
<protein>
    <submittedName>
        <fullName evidence="4">Uncharacterized protein</fullName>
    </submittedName>
</protein>
<dbReference type="InterPro" id="IPR050560">
    <property type="entry name" value="MYB_TF"/>
</dbReference>
<feature type="domain" description="HTH myb-type" evidence="3">
    <location>
        <begin position="345"/>
        <end position="399"/>
    </location>
</feature>
<dbReference type="GO" id="GO:0000981">
    <property type="term" value="F:DNA-binding transcription factor activity, RNA polymerase II-specific"/>
    <property type="evidence" value="ECO:0007669"/>
    <property type="project" value="TreeGrafter"/>
</dbReference>
<accession>A0A4D9CR01</accession>
<dbReference type="PANTHER" id="PTHR45614:SF274">
    <property type="entry name" value="MYB-LIKE DNA-BINDING PROTEIN"/>
    <property type="match status" value="1"/>
</dbReference>
<dbReference type="InterPro" id="IPR009057">
    <property type="entry name" value="Homeodomain-like_sf"/>
</dbReference>
<gene>
    <name evidence="4" type="ORF">NSK_008551</name>
</gene>
<feature type="domain" description="Myb-like" evidence="2">
    <location>
        <begin position="406"/>
        <end position="449"/>
    </location>
</feature>
<dbReference type="PROSITE" id="PS51294">
    <property type="entry name" value="HTH_MYB"/>
    <property type="match status" value="3"/>
</dbReference>
<dbReference type="GO" id="GO:0000978">
    <property type="term" value="F:RNA polymerase II cis-regulatory region sequence-specific DNA binding"/>
    <property type="evidence" value="ECO:0007669"/>
    <property type="project" value="TreeGrafter"/>
</dbReference>
<dbReference type="OrthoDB" id="2143914at2759"/>
<dbReference type="AlphaFoldDB" id="A0A4D9CR01"/>
<comment type="caution">
    <text evidence="4">The sequence shown here is derived from an EMBL/GenBank/DDBJ whole genome shotgun (WGS) entry which is preliminary data.</text>
</comment>
<feature type="region of interest" description="Disordered" evidence="1">
    <location>
        <begin position="252"/>
        <end position="299"/>
    </location>
</feature>
<dbReference type="InterPro" id="IPR001005">
    <property type="entry name" value="SANT/Myb"/>
</dbReference>
<dbReference type="InterPro" id="IPR017930">
    <property type="entry name" value="Myb_dom"/>
</dbReference>
<dbReference type="PANTHER" id="PTHR45614">
    <property type="entry name" value="MYB PROTEIN-RELATED"/>
    <property type="match status" value="1"/>
</dbReference>
<evidence type="ECO:0000259" key="3">
    <source>
        <dbReference type="PROSITE" id="PS51294"/>
    </source>
</evidence>
<feature type="domain" description="HTH myb-type" evidence="3">
    <location>
        <begin position="406"/>
        <end position="453"/>
    </location>
</feature>
<evidence type="ECO:0000256" key="1">
    <source>
        <dbReference type="SAM" id="MobiDB-lite"/>
    </source>
</evidence>
<evidence type="ECO:0000313" key="5">
    <source>
        <dbReference type="Proteomes" id="UP000355283"/>
    </source>
</evidence>
<proteinExistence type="predicted"/>
<feature type="domain" description="HTH myb-type" evidence="3">
    <location>
        <begin position="291"/>
        <end position="344"/>
    </location>
</feature>
<evidence type="ECO:0000313" key="4">
    <source>
        <dbReference type="EMBL" id="TFJ79993.1"/>
    </source>
</evidence>
<dbReference type="CDD" id="cd00167">
    <property type="entry name" value="SANT"/>
    <property type="match status" value="3"/>
</dbReference>
<dbReference type="SUPFAM" id="SSF46689">
    <property type="entry name" value="Homeodomain-like"/>
    <property type="match status" value="2"/>
</dbReference>
<dbReference type="PROSITE" id="PS50090">
    <property type="entry name" value="MYB_LIKE"/>
    <property type="match status" value="3"/>
</dbReference>
<dbReference type="Gene3D" id="1.10.10.60">
    <property type="entry name" value="Homeodomain-like"/>
    <property type="match status" value="3"/>
</dbReference>
<dbReference type="Pfam" id="PF00249">
    <property type="entry name" value="Myb_DNA-binding"/>
    <property type="match status" value="1"/>
</dbReference>
<dbReference type="EMBL" id="SDOX01000183">
    <property type="protein sequence ID" value="TFJ79993.1"/>
    <property type="molecule type" value="Genomic_DNA"/>
</dbReference>
<organism evidence="4 5">
    <name type="scientific">Nannochloropsis salina CCMP1776</name>
    <dbReference type="NCBI Taxonomy" id="1027361"/>
    <lineage>
        <taxon>Eukaryota</taxon>
        <taxon>Sar</taxon>
        <taxon>Stramenopiles</taxon>
        <taxon>Ochrophyta</taxon>
        <taxon>Eustigmatophyceae</taxon>
        <taxon>Eustigmatales</taxon>
        <taxon>Monodopsidaceae</taxon>
        <taxon>Microchloropsis</taxon>
        <taxon>Microchloropsis salina</taxon>
    </lineage>
</organism>
<evidence type="ECO:0000259" key="2">
    <source>
        <dbReference type="PROSITE" id="PS50090"/>
    </source>
</evidence>
<dbReference type="GO" id="GO:0005634">
    <property type="term" value="C:nucleus"/>
    <property type="evidence" value="ECO:0007669"/>
    <property type="project" value="TreeGrafter"/>
</dbReference>
<feature type="domain" description="Myb-like" evidence="2">
    <location>
        <begin position="345"/>
        <end position="395"/>
    </location>
</feature>
<feature type="domain" description="Myb-like" evidence="2">
    <location>
        <begin position="291"/>
        <end position="344"/>
    </location>
</feature>
<dbReference type="Pfam" id="PF13921">
    <property type="entry name" value="Myb_DNA-bind_6"/>
    <property type="match status" value="1"/>
</dbReference>
<reference evidence="4 5" key="1">
    <citation type="submission" date="2019-01" db="EMBL/GenBank/DDBJ databases">
        <title>Nuclear Genome Assembly of the Microalgal Biofuel strain Nannochloropsis salina CCMP1776.</title>
        <authorList>
            <person name="Hovde B."/>
        </authorList>
    </citation>
    <scope>NUCLEOTIDE SEQUENCE [LARGE SCALE GENOMIC DNA]</scope>
    <source>
        <strain evidence="4 5">CCMP1776</strain>
    </source>
</reference>
<keyword evidence="5" id="KW-1185">Reference proteome</keyword>
<dbReference type="Proteomes" id="UP000355283">
    <property type="component" value="Unassembled WGS sequence"/>
</dbReference>
<dbReference type="SMART" id="SM00717">
    <property type="entry name" value="SANT"/>
    <property type="match status" value="3"/>
</dbReference>
<feature type="compositionally biased region" description="Basic and acidic residues" evidence="1">
    <location>
        <begin position="537"/>
        <end position="560"/>
    </location>
</feature>
<sequence length="571" mass="62476">MVLLPTSNLSETQEAASVKLIFLSVPVQEESRYGARVQGGSYLAMEEQASLAQTSSSTSRTSSAVDVGPVAESHGTVLPYQSQSIVEEPNHARMPMDKQEVEVRAAGGHAEGESLAWPYTATGCDVFINAAHKESNLPSGARQNGKARASPPWTHFPNSCALGLGDRKPGVCPPQRVPGHPGRESTTLPFILSAPMASSVAEPLSPLVAPFTYTAASPRAEFEREGLEGPPALGNSSSALQCQANAKEDVDMATDRGNGTLKSGKAGGKDEKGGRTGNGGHGTPPNPVGGRKRKVPTPWTPAEDARLREGIQVVGPRQWLRISQEFMRGARSETQCYQRWERTLKPGVKTGPWTREEDAVLTACVQSGMTRWSEIAKRIPGRLSKRVRERWTCQLNPSRKHHGLVPWTPEEEARLASVRARLGNRWVEIAKLFPGRSENDVKNKAYCSLRKQERRASRVRAEQEKAKAGSGSEVSVCAVPGAIAREWRAQDCRKKRRGKQRRELELEDVIDRKTLSKAHDTLSTIYQAALDEDDDRREEKGEGGGEGRGREGAGGRIEARRRGRKRRKRAT</sequence>